<dbReference type="InterPro" id="IPR003595">
    <property type="entry name" value="Tyr_Pase_cat"/>
</dbReference>
<dbReference type="SMART" id="SM00195">
    <property type="entry name" value="DSPc"/>
    <property type="match status" value="1"/>
</dbReference>
<evidence type="ECO:0000259" key="3">
    <source>
        <dbReference type="PROSITE" id="PS50056"/>
    </source>
</evidence>
<evidence type="ECO:0000256" key="1">
    <source>
        <dbReference type="SAM" id="Phobius"/>
    </source>
</evidence>
<dbReference type="Pfam" id="PF00781">
    <property type="entry name" value="DAGK_cat"/>
    <property type="match status" value="1"/>
</dbReference>
<dbReference type="EMBL" id="BAABLX010000003">
    <property type="protein sequence ID" value="GAA4930644.1"/>
    <property type="molecule type" value="Genomic_DNA"/>
</dbReference>
<dbReference type="Pfam" id="PF00782">
    <property type="entry name" value="DSPc"/>
    <property type="match status" value="1"/>
</dbReference>
<accession>A0AAV3TWT7</accession>
<dbReference type="Gene3D" id="3.90.190.10">
    <property type="entry name" value="Protein tyrosine phosphatase superfamily"/>
    <property type="match status" value="1"/>
</dbReference>
<comment type="caution">
    <text evidence="5">The sequence shown here is derived from an EMBL/GenBank/DDBJ whole genome shotgun (WGS) entry which is preliminary data.</text>
</comment>
<keyword evidence="1" id="KW-1133">Transmembrane helix</keyword>
<dbReference type="InterPro" id="IPR000340">
    <property type="entry name" value="Dual-sp_phosphatase_cat-dom"/>
</dbReference>
<dbReference type="SUPFAM" id="SSF111331">
    <property type="entry name" value="NAD kinase/diacylglycerol kinase-like"/>
    <property type="match status" value="1"/>
</dbReference>
<protein>
    <submittedName>
        <fullName evidence="5">Diacylglycerol kinase family protein</fullName>
    </submittedName>
</protein>
<dbReference type="InterPro" id="IPR029021">
    <property type="entry name" value="Prot-tyrosine_phosphatase-like"/>
</dbReference>
<keyword evidence="5" id="KW-0808">Transferase</keyword>
<dbReference type="Gene3D" id="3.40.50.10330">
    <property type="entry name" value="Probable inorganic polyphosphate/atp-NAD kinase, domain 1"/>
    <property type="match status" value="1"/>
</dbReference>
<feature type="domain" description="DAGKc" evidence="4">
    <location>
        <begin position="223"/>
        <end position="354"/>
    </location>
</feature>
<reference evidence="6" key="1">
    <citation type="journal article" date="2019" name="Int. J. Syst. Evol. Microbiol.">
        <title>The Global Catalogue of Microorganisms (GCM) 10K type strain sequencing project: providing services to taxonomists for standard genome sequencing and annotation.</title>
        <authorList>
            <consortium name="The Broad Institute Genomics Platform"/>
            <consortium name="The Broad Institute Genome Sequencing Center for Infectious Disease"/>
            <person name="Wu L."/>
            <person name="Ma J."/>
        </authorList>
    </citation>
    <scope>NUCLEOTIDE SEQUENCE [LARGE SCALE GENOMIC DNA]</scope>
    <source>
        <strain evidence="6">JCM 19134</strain>
    </source>
</reference>
<dbReference type="FunFam" id="3.90.190.10:FF:000157">
    <property type="entry name" value="Protein-tyrosine phosphatase"/>
    <property type="match status" value="1"/>
</dbReference>
<evidence type="ECO:0000259" key="2">
    <source>
        <dbReference type="PROSITE" id="PS50054"/>
    </source>
</evidence>
<dbReference type="GO" id="GO:0016301">
    <property type="term" value="F:kinase activity"/>
    <property type="evidence" value="ECO:0007669"/>
    <property type="project" value="UniProtKB-KW"/>
</dbReference>
<feature type="domain" description="Tyrosine-protein phosphatase" evidence="2">
    <location>
        <begin position="75"/>
        <end position="222"/>
    </location>
</feature>
<evidence type="ECO:0000313" key="6">
    <source>
        <dbReference type="Proteomes" id="UP001409585"/>
    </source>
</evidence>
<dbReference type="InterPro" id="IPR001206">
    <property type="entry name" value="Diacylglycerol_kinase_cat_dom"/>
</dbReference>
<sequence>MGLIAALVPSVWLQIPLVWIGLSLLAVGIAYALNKPGVFRKRSDGTIPLWSRWVFIPFLLGAAAYNTIRKRSDKDPAIQQIANRLYVGARVSGSELSLLDSQNIGAILDVTAEFDALNAEARASQIEYLNIPILDHAVPSQTQLMKALHWIDHQQRQGHNVLVHCALGRGRSVLLVLAFLLATNPKENIPAAIDKVQNIRRKARLNRRQLRYLRKCRDADQLVVRSTLYVIANPKSGGGKWLNQGQYALDRLGKFFTVKECLLTENKSAKDWVQEAKQNRIGIVVACGGDGTLTAVAEQLIGTDIVFGVIPLGTANAVAKTLFGVLEASIDTACDAIIEGHSIEIDTAQCNGKPMLLMAAIGFEQHMIAHSEQVDKDALGQLAYLQGLWEAINENNLLDVTLTLDDGAAQKIETASLVVANLAPFTSVLAQGGGLPVYNDGLLDVTYLKPGCDVTDNAKKLLGLAVSGLRSASGEDVISNTEQVVHEQASKIVIAVGNADDYVIDGEIYNDLPLEINTFPKSLRIITTADDL</sequence>
<dbReference type="InterPro" id="IPR000387">
    <property type="entry name" value="Tyr_Pase_dom"/>
</dbReference>
<feature type="transmembrane region" description="Helical" evidence="1">
    <location>
        <begin position="12"/>
        <end position="33"/>
    </location>
</feature>
<dbReference type="NCBIfam" id="NF009025">
    <property type="entry name" value="PRK12361.1"/>
    <property type="match status" value="1"/>
</dbReference>
<organism evidence="5 6">
    <name type="scientific">Halioxenophilus aromaticivorans</name>
    <dbReference type="NCBI Taxonomy" id="1306992"/>
    <lineage>
        <taxon>Bacteria</taxon>
        <taxon>Pseudomonadati</taxon>
        <taxon>Pseudomonadota</taxon>
        <taxon>Gammaproteobacteria</taxon>
        <taxon>Alteromonadales</taxon>
        <taxon>Alteromonadaceae</taxon>
        <taxon>Halioxenophilus</taxon>
    </lineage>
</organism>
<dbReference type="InterPro" id="IPR020422">
    <property type="entry name" value="TYR_PHOSPHATASE_DUAL_dom"/>
</dbReference>
<gene>
    <name evidence="5" type="ORF">GCM10025791_03210</name>
</gene>
<dbReference type="SMART" id="SM00404">
    <property type="entry name" value="PTPc_motif"/>
    <property type="match status" value="1"/>
</dbReference>
<keyword evidence="5" id="KW-0418">Kinase</keyword>
<dbReference type="SMART" id="SM00046">
    <property type="entry name" value="DAGKc"/>
    <property type="match status" value="1"/>
</dbReference>
<keyword evidence="1" id="KW-0472">Membrane</keyword>
<keyword evidence="6" id="KW-1185">Reference proteome</keyword>
<dbReference type="Proteomes" id="UP001409585">
    <property type="component" value="Unassembled WGS sequence"/>
</dbReference>
<dbReference type="PROSITE" id="PS50054">
    <property type="entry name" value="TYR_PHOSPHATASE_DUAL"/>
    <property type="match status" value="1"/>
</dbReference>
<dbReference type="InterPro" id="IPR017438">
    <property type="entry name" value="ATP-NAD_kinase_N"/>
</dbReference>
<evidence type="ECO:0000313" key="5">
    <source>
        <dbReference type="EMBL" id="GAA4930644.1"/>
    </source>
</evidence>
<dbReference type="PROSITE" id="PS50146">
    <property type="entry name" value="DAGK"/>
    <property type="match status" value="1"/>
</dbReference>
<name>A0AAV3TWT7_9ALTE</name>
<dbReference type="PANTHER" id="PTHR47216">
    <property type="match status" value="1"/>
</dbReference>
<dbReference type="PANTHER" id="PTHR47216:SF4">
    <property type="entry name" value="OS01G0859400 PROTEIN"/>
    <property type="match status" value="1"/>
</dbReference>
<dbReference type="InterPro" id="IPR016064">
    <property type="entry name" value="NAD/diacylglycerol_kinase_sf"/>
</dbReference>
<feature type="domain" description="Tyrosine specific protein phosphatases" evidence="3">
    <location>
        <begin position="142"/>
        <end position="211"/>
    </location>
</feature>
<dbReference type="PROSITE" id="PS50056">
    <property type="entry name" value="TYR_PHOSPHATASE_2"/>
    <property type="match status" value="1"/>
</dbReference>
<evidence type="ECO:0000259" key="4">
    <source>
        <dbReference type="PROSITE" id="PS50146"/>
    </source>
</evidence>
<dbReference type="AlphaFoldDB" id="A0AAV3TWT7"/>
<dbReference type="Gene3D" id="2.60.200.40">
    <property type="match status" value="1"/>
</dbReference>
<keyword evidence="1" id="KW-0812">Transmembrane</keyword>
<dbReference type="SUPFAM" id="SSF52799">
    <property type="entry name" value="(Phosphotyrosine protein) phosphatases II"/>
    <property type="match status" value="1"/>
</dbReference>
<proteinExistence type="predicted"/>
<feature type="transmembrane region" description="Helical" evidence="1">
    <location>
        <begin position="45"/>
        <end position="65"/>
    </location>
</feature>